<dbReference type="AlphaFoldDB" id="A0AAD6PYK2"/>
<dbReference type="EMBL" id="JAQIZT010000015">
    <property type="protein sequence ID" value="KAJ6971360.1"/>
    <property type="molecule type" value="Genomic_DNA"/>
</dbReference>
<keyword evidence="2" id="KW-1185">Reference proteome</keyword>
<accession>A0AAD6PYK2</accession>
<gene>
    <name evidence="1" type="ORF">NC653_035587</name>
</gene>
<organism evidence="1 2">
    <name type="scientific">Populus alba x Populus x berolinensis</name>
    <dbReference type="NCBI Taxonomy" id="444605"/>
    <lineage>
        <taxon>Eukaryota</taxon>
        <taxon>Viridiplantae</taxon>
        <taxon>Streptophyta</taxon>
        <taxon>Embryophyta</taxon>
        <taxon>Tracheophyta</taxon>
        <taxon>Spermatophyta</taxon>
        <taxon>Magnoliopsida</taxon>
        <taxon>eudicotyledons</taxon>
        <taxon>Gunneridae</taxon>
        <taxon>Pentapetalae</taxon>
        <taxon>rosids</taxon>
        <taxon>fabids</taxon>
        <taxon>Malpighiales</taxon>
        <taxon>Salicaceae</taxon>
        <taxon>Saliceae</taxon>
        <taxon>Populus</taxon>
    </lineage>
</organism>
<dbReference type="Proteomes" id="UP001164929">
    <property type="component" value="Chromosome 15"/>
</dbReference>
<protein>
    <submittedName>
        <fullName evidence="1">Uncharacterized protein</fullName>
    </submittedName>
</protein>
<name>A0AAD6PYK2_9ROSI</name>
<proteinExistence type="predicted"/>
<comment type="caution">
    <text evidence="1">The sequence shown here is derived from an EMBL/GenBank/DDBJ whole genome shotgun (WGS) entry which is preliminary data.</text>
</comment>
<evidence type="ECO:0000313" key="1">
    <source>
        <dbReference type="EMBL" id="KAJ6971360.1"/>
    </source>
</evidence>
<reference evidence="1" key="1">
    <citation type="journal article" date="2023" name="Mol. Ecol. Resour.">
        <title>Chromosome-level genome assembly of a triploid poplar Populus alba 'Berolinensis'.</title>
        <authorList>
            <person name="Chen S."/>
            <person name="Yu Y."/>
            <person name="Wang X."/>
            <person name="Wang S."/>
            <person name="Zhang T."/>
            <person name="Zhou Y."/>
            <person name="He R."/>
            <person name="Meng N."/>
            <person name="Wang Y."/>
            <person name="Liu W."/>
            <person name="Liu Z."/>
            <person name="Liu J."/>
            <person name="Guo Q."/>
            <person name="Huang H."/>
            <person name="Sederoff R.R."/>
            <person name="Wang G."/>
            <person name="Qu G."/>
            <person name="Chen S."/>
        </authorList>
    </citation>
    <scope>NUCLEOTIDE SEQUENCE</scope>
    <source>
        <strain evidence="1">SC-2020</strain>
    </source>
</reference>
<sequence>MRPKAMGQFLNYGTNVHALLVHPHPGEQSFSD</sequence>
<evidence type="ECO:0000313" key="2">
    <source>
        <dbReference type="Proteomes" id="UP001164929"/>
    </source>
</evidence>